<name>A0A2N9HKA5_FAGSY</name>
<sequence length="662" mass="73821">MTSKLAQLVNTEDSMARFRLLYQIPPSVSLSYCNLDDFPVINRGEILLLVMAIVEGGVRIVMGVIAINRLLDVNLTSREILAVYQYKCPGEKSSTLCHLTARNVNEKLVNGLPSSNKGYEKDYLRVRGEWFSGSSVCRSSYGYPDSKRIESERRQGDTELVRRVLSTSICVDERGEPRSASLLLGYEPQVRSFLEGPTVPRSEAFEILPRAPYTAQPAVVEQPQDYPDHIPSGQVYAMAPPINPFKLMGKTADASSSSKVKGKGKGKSKDFGMKKKPKKLLEEAPIPEATIQPIPEPKPVSEPPKVHVLEDSDKEEELRPRKKRGRTEPSSIPAEGPSSHSEAWDPVLLFGPNPISVRDSVLDDSNADVSAQVAHGLAFVACLPGDMKQWAGTQPGPAFRQITQGLIMATQGIMSMEARHFRLTEKFQKSTAEHEEAMSEVLKVASENYKKLEDENSRNVNMMKEIEERARIEESKQAEAEVEIAKIQEKMKELESECVFRLGTAHKEGMEEGLKKGKELGREGAMDEVATQFKLVYNSGFRHGWKSALSKTEQPETSDLFLRTNTPLPYPDAGLKNSDDEGDEEDEEEGDEEEGQEKEERKEEEKGKEKEEGMQEEDQRQENDQTKHIIGLVDVVGLTEQPSDIPDQTSQAEDVPKQPSSS</sequence>
<organism evidence="3">
    <name type="scientific">Fagus sylvatica</name>
    <name type="common">Beechnut</name>
    <dbReference type="NCBI Taxonomy" id="28930"/>
    <lineage>
        <taxon>Eukaryota</taxon>
        <taxon>Viridiplantae</taxon>
        <taxon>Streptophyta</taxon>
        <taxon>Embryophyta</taxon>
        <taxon>Tracheophyta</taxon>
        <taxon>Spermatophyta</taxon>
        <taxon>Magnoliopsida</taxon>
        <taxon>eudicotyledons</taxon>
        <taxon>Gunneridae</taxon>
        <taxon>Pentapetalae</taxon>
        <taxon>rosids</taxon>
        <taxon>fabids</taxon>
        <taxon>Fagales</taxon>
        <taxon>Fagaceae</taxon>
        <taxon>Fagus</taxon>
    </lineage>
</organism>
<evidence type="ECO:0000256" key="2">
    <source>
        <dbReference type="SAM" id="MobiDB-lite"/>
    </source>
</evidence>
<feature type="compositionally biased region" description="Basic and acidic residues" evidence="2">
    <location>
        <begin position="598"/>
        <end position="627"/>
    </location>
</feature>
<feature type="compositionally biased region" description="Polar residues" evidence="2">
    <location>
        <begin position="549"/>
        <end position="567"/>
    </location>
</feature>
<feature type="region of interest" description="Disordered" evidence="2">
    <location>
        <begin position="548"/>
        <end position="662"/>
    </location>
</feature>
<reference evidence="3" key="1">
    <citation type="submission" date="2018-02" db="EMBL/GenBank/DDBJ databases">
        <authorList>
            <person name="Cohen D.B."/>
            <person name="Kent A.D."/>
        </authorList>
    </citation>
    <scope>NUCLEOTIDE SEQUENCE</scope>
</reference>
<proteinExistence type="predicted"/>
<dbReference type="AlphaFoldDB" id="A0A2N9HKA5"/>
<protein>
    <submittedName>
        <fullName evidence="3">Uncharacterized protein</fullName>
    </submittedName>
</protein>
<feature type="compositionally biased region" description="Acidic residues" evidence="2">
    <location>
        <begin position="580"/>
        <end position="597"/>
    </location>
</feature>
<gene>
    <name evidence="3" type="ORF">FSB_LOCUS42498</name>
</gene>
<evidence type="ECO:0000256" key="1">
    <source>
        <dbReference type="SAM" id="Coils"/>
    </source>
</evidence>
<accession>A0A2N9HKA5</accession>
<feature type="compositionally biased region" description="Polar residues" evidence="2">
    <location>
        <begin position="640"/>
        <end position="662"/>
    </location>
</feature>
<keyword evidence="1" id="KW-0175">Coiled coil</keyword>
<feature type="region of interest" description="Disordered" evidence="2">
    <location>
        <begin position="249"/>
        <end position="345"/>
    </location>
</feature>
<feature type="compositionally biased region" description="Basic and acidic residues" evidence="2">
    <location>
        <begin position="304"/>
        <end position="319"/>
    </location>
</feature>
<feature type="coiled-coil region" evidence="1">
    <location>
        <begin position="435"/>
        <end position="497"/>
    </location>
</feature>
<evidence type="ECO:0000313" key="3">
    <source>
        <dbReference type="EMBL" id="SPD14616.1"/>
    </source>
</evidence>
<dbReference type="EMBL" id="OIVN01003966">
    <property type="protein sequence ID" value="SPD14616.1"/>
    <property type="molecule type" value="Genomic_DNA"/>
</dbReference>